<evidence type="ECO:0000259" key="7">
    <source>
        <dbReference type="PROSITE" id="PS50026"/>
    </source>
</evidence>
<comment type="caution">
    <text evidence="6">Lacks conserved residue(s) required for the propagation of feature annotation.</text>
</comment>
<dbReference type="SMART" id="SM00181">
    <property type="entry name" value="EGF"/>
    <property type="match status" value="3"/>
</dbReference>
<evidence type="ECO:0000256" key="2">
    <source>
        <dbReference type="ARBA" id="ARBA00022729"/>
    </source>
</evidence>
<keyword evidence="3" id="KW-0677">Repeat</keyword>
<sequence>MSQRQTTCDQCDVRTSFCKQNSKYNYTCECRPGFTKNIHGECEDSDECRSFKHNCGENSWCINTIGGFTCECKEGYIGDGKKCVFVGIGTSTDDCSQCSKNAKCKNGVCQCKIGFNGDGFNCTGKRI</sequence>
<keyword evidence="2" id="KW-0732">Signal</keyword>
<dbReference type="InterPro" id="IPR000742">
    <property type="entry name" value="EGF"/>
</dbReference>
<dbReference type="WBParaSite" id="PDA_v2.g20892.t1">
    <property type="protein sequence ID" value="PDA_v2.g20892.t1"/>
    <property type="gene ID" value="PDA_v2.g20892"/>
</dbReference>
<keyword evidence="5" id="KW-0325">Glycoprotein</keyword>
<dbReference type="InterPro" id="IPR009030">
    <property type="entry name" value="Growth_fac_rcpt_cys_sf"/>
</dbReference>
<evidence type="ECO:0000313" key="9">
    <source>
        <dbReference type="WBParaSite" id="PDA_v2.g20892.t1"/>
    </source>
</evidence>
<evidence type="ECO:0000256" key="5">
    <source>
        <dbReference type="ARBA" id="ARBA00023180"/>
    </source>
</evidence>
<organism evidence="8 9">
    <name type="scientific">Panagrolaimus davidi</name>
    <dbReference type="NCBI Taxonomy" id="227884"/>
    <lineage>
        <taxon>Eukaryota</taxon>
        <taxon>Metazoa</taxon>
        <taxon>Ecdysozoa</taxon>
        <taxon>Nematoda</taxon>
        <taxon>Chromadorea</taxon>
        <taxon>Rhabditida</taxon>
        <taxon>Tylenchina</taxon>
        <taxon>Panagrolaimomorpha</taxon>
        <taxon>Panagrolaimoidea</taxon>
        <taxon>Panagrolaimidae</taxon>
        <taxon>Panagrolaimus</taxon>
    </lineage>
</organism>
<dbReference type="Proteomes" id="UP000887578">
    <property type="component" value="Unplaced"/>
</dbReference>
<dbReference type="SUPFAM" id="SSF57184">
    <property type="entry name" value="Growth factor receptor domain"/>
    <property type="match status" value="1"/>
</dbReference>
<name>A0A914PQL7_9BILA</name>
<accession>A0A914PQL7</accession>
<dbReference type="GO" id="GO:0005615">
    <property type="term" value="C:extracellular space"/>
    <property type="evidence" value="ECO:0007669"/>
    <property type="project" value="TreeGrafter"/>
</dbReference>
<dbReference type="Pfam" id="PF07645">
    <property type="entry name" value="EGF_CA"/>
    <property type="match status" value="1"/>
</dbReference>
<dbReference type="PROSITE" id="PS50026">
    <property type="entry name" value="EGF_3"/>
    <property type="match status" value="1"/>
</dbReference>
<dbReference type="GO" id="GO:0005509">
    <property type="term" value="F:calcium ion binding"/>
    <property type="evidence" value="ECO:0007669"/>
    <property type="project" value="InterPro"/>
</dbReference>
<evidence type="ECO:0000256" key="1">
    <source>
        <dbReference type="ARBA" id="ARBA00022536"/>
    </source>
</evidence>
<dbReference type="FunFam" id="2.10.25.10:FF:000038">
    <property type="entry name" value="Fibrillin 2"/>
    <property type="match status" value="1"/>
</dbReference>
<dbReference type="InterPro" id="IPR051586">
    <property type="entry name" value="PKC-binding_NELL"/>
</dbReference>
<dbReference type="PROSITE" id="PS01186">
    <property type="entry name" value="EGF_2"/>
    <property type="match status" value="1"/>
</dbReference>
<evidence type="ECO:0000256" key="6">
    <source>
        <dbReference type="PROSITE-ProRule" id="PRU00076"/>
    </source>
</evidence>
<dbReference type="CDD" id="cd00054">
    <property type="entry name" value="EGF_CA"/>
    <property type="match status" value="1"/>
</dbReference>
<feature type="domain" description="EGF-like" evidence="7">
    <location>
        <begin position="44"/>
        <end position="84"/>
    </location>
</feature>
<dbReference type="SUPFAM" id="SSF57196">
    <property type="entry name" value="EGF/Laminin"/>
    <property type="match status" value="1"/>
</dbReference>
<evidence type="ECO:0000256" key="3">
    <source>
        <dbReference type="ARBA" id="ARBA00022737"/>
    </source>
</evidence>
<dbReference type="PROSITE" id="PS00010">
    <property type="entry name" value="ASX_HYDROXYL"/>
    <property type="match status" value="1"/>
</dbReference>
<dbReference type="InterPro" id="IPR000152">
    <property type="entry name" value="EGF-type_Asp/Asn_hydroxyl_site"/>
</dbReference>
<reference evidence="9" key="1">
    <citation type="submission" date="2022-11" db="UniProtKB">
        <authorList>
            <consortium name="WormBaseParasite"/>
        </authorList>
    </citation>
    <scope>IDENTIFICATION</scope>
</reference>
<dbReference type="SMART" id="SM00179">
    <property type="entry name" value="EGF_CA"/>
    <property type="match status" value="2"/>
</dbReference>
<dbReference type="PANTHER" id="PTHR24042">
    <property type="entry name" value="NEL HOMOLOG"/>
    <property type="match status" value="1"/>
</dbReference>
<proteinExistence type="predicted"/>
<evidence type="ECO:0000256" key="4">
    <source>
        <dbReference type="ARBA" id="ARBA00023157"/>
    </source>
</evidence>
<protein>
    <submittedName>
        <fullName evidence="9">EGF-like domain-containing protein</fullName>
    </submittedName>
</protein>
<dbReference type="InterPro" id="IPR001881">
    <property type="entry name" value="EGF-like_Ca-bd_dom"/>
</dbReference>
<keyword evidence="1 6" id="KW-0245">EGF-like domain</keyword>
<dbReference type="Gene3D" id="2.10.25.10">
    <property type="entry name" value="Laminin"/>
    <property type="match status" value="1"/>
</dbReference>
<evidence type="ECO:0000313" key="8">
    <source>
        <dbReference type="Proteomes" id="UP000887578"/>
    </source>
</evidence>
<dbReference type="PROSITE" id="PS01187">
    <property type="entry name" value="EGF_CA"/>
    <property type="match status" value="1"/>
</dbReference>
<keyword evidence="4" id="KW-1015">Disulfide bond</keyword>
<dbReference type="AlphaFoldDB" id="A0A914PQL7"/>
<dbReference type="GO" id="GO:0008201">
    <property type="term" value="F:heparin binding"/>
    <property type="evidence" value="ECO:0007669"/>
    <property type="project" value="TreeGrafter"/>
</dbReference>
<dbReference type="PANTHER" id="PTHR24042:SF5">
    <property type="entry name" value="EGF-LIKE CALCIUM-BINDING DOMAIN-CONTAINING PROTEIN"/>
    <property type="match status" value="1"/>
</dbReference>
<dbReference type="InterPro" id="IPR018097">
    <property type="entry name" value="EGF_Ca-bd_CS"/>
</dbReference>
<dbReference type="InterPro" id="IPR049883">
    <property type="entry name" value="NOTCH1_EGF-like"/>
</dbReference>
<keyword evidence="8" id="KW-1185">Reference proteome</keyword>